<dbReference type="EMBL" id="HG934468">
    <property type="protein sequence ID" value="CDN32190.1"/>
    <property type="molecule type" value="Genomic_DNA"/>
</dbReference>
<comment type="similarity">
    <text evidence="1">Belongs to the LacAB/RpiB family.</text>
</comment>
<gene>
    <name evidence="4" type="ORF">BN938_2117</name>
</gene>
<dbReference type="GO" id="GO:0009052">
    <property type="term" value="P:pentose-phosphate shunt, non-oxidative branch"/>
    <property type="evidence" value="ECO:0007669"/>
    <property type="project" value="TreeGrafter"/>
</dbReference>
<feature type="active site" description="Proton acceptor" evidence="2">
    <location>
        <position position="68"/>
    </location>
</feature>
<dbReference type="PIRSF" id="PIRSF005384">
    <property type="entry name" value="RpiB_LacA_B"/>
    <property type="match status" value="1"/>
</dbReference>
<dbReference type="InterPro" id="IPR036569">
    <property type="entry name" value="RpiB_LacA_LacB_sf"/>
</dbReference>
<reference evidence="4 5" key="1">
    <citation type="journal article" date="2015" name="Genome Announc.">
        <title>Complete Genome Sequence of the Novel Leech Symbiont Mucinivorans hirudinis M3T.</title>
        <authorList>
            <person name="Nelson M.C."/>
            <person name="Bomar L."/>
            <person name="Graf J."/>
        </authorList>
    </citation>
    <scope>NUCLEOTIDE SEQUENCE [LARGE SCALE GENOMIC DNA]</scope>
    <source>
        <strain evidence="5">M3</strain>
    </source>
</reference>
<dbReference type="STRING" id="1433126.BN938_2117"/>
<dbReference type="Pfam" id="PF02502">
    <property type="entry name" value="LacAB_rpiB"/>
    <property type="match status" value="1"/>
</dbReference>
<protein>
    <submittedName>
        <fullName evidence="4">Ribose 5-phosphate isomerase B</fullName>
        <ecNumber evidence="4">5.3.1.6</ecNumber>
    </submittedName>
</protein>
<dbReference type="InterPro" id="IPR003500">
    <property type="entry name" value="RpiB_LacA_LacB"/>
</dbReference>
<dbReference type="SUPFAM" id="SSF89623">
    <property type="entry name" value="Ribose/Galactose isomerase RpiB/AlsB"/>
    <property type="match status" value="1"/>
</dbReference>
<dbReference type="PANTHER" id="PTHR30345">
    <property type="entry name" value="RIBOSE-5-PHOSPHATE ISOMERASE B"/>
    <property type="match status" value="1"/>
</dbReference>
<dbReference type="AlphaFoldDB" id="A0A060R9B0"/>
<dbReference type="OrthoDB" id="1778624at2"/>
<evidence type="ECO:0000256" key="3">
    <source>
        <dbReference type="PIRSR" id="PIRSR005384-2"/>
    </source>
</evidence>
<feature type="binding site" evidence="3">
    <location>
        <begin position="11"/>
        <end position="12"/>
    </location>
    <ligand>
        <name>D-ribulose 5-phosphate</name>
        <dbReference type="ChEBI" id="CHEBI:58121"/>
    </ligand>
</feature>
<feature type="binding site" evidence="3">
    <location>
        <position position="112"/>
    </location>
    <ligand>
        <name>D-ribulose 5-phosphate</name>
        <dbReference type="ChEBI" id="CHEBI:58121"/>
    </ligand>
</feature>
<proteinExistence type="inferred from homology"/>
<dbReference type="NCBIfam" id="TIGR00689">
    <property type="entry name" value="rpiB_lacA_lacB"/>
    <property type="match status" value="1"/>
</dbReference>
<keyword evidence="5" id="KW-1185">Reference proteome</keyword>
<evidence type="ECO:0000256" key="1">
    <source>
        <dbReference type="ARBA" id="ARBA00008754"/>
    </source>
</evidence>
<feature type="binding site" evidence="3">
    <location>
        <position position="139"/>
    </location>
    <ligand>
        <name>D-ribulose 5-phosphate</name>
        <dbReference type="ChEBI" id="CHEBI:58121"/>
    </ligand>
</feature>
<dbReference type="EC" id="5.3.1.6" evidence="4"/>
<evidence type="ECO:0000313" key="4">
    <source>
        <dbReference type="EMBL" id="CDN32190.1"/>
    </source>
</evidence>
<sequence length="144" mass="15561">MISYKIAVASDHAGYALKEFVIGVLLANGHAVEDCGCYSAESVDYPDFAHKLAREIEEGRAEWGVALCGSANGISMALNKHAKIRAAICWKQEIAELARAHNDANVCSLPARFLTEIEATEIVEAFFATPFQGGRHAARVAKIL</sequence>
<dbReference type="GO" id="GO:0019316">
    <property type="term" value="P:D-allose catabolic process"/>
    <property type="evidence" value="ECO:0007669"/>
    <property type="project" value="TreeGrafter"/>
</dbReference>
<dbReference type="eggNOG" id="COG0698">
    <property type="taxonomic scope" value="Bacteria"/>
</dbReference>
<feature type="binding site" evidence="3">
    <location>
        <position position="102"/>
    </location>
    <ligand>
        <name>D-ribulose 5-phosphate</name>
        <dbReference type="ChEBI" id="CHEBI:58121"/>
    </ligand>
</feature>
<dbReference type="GO" id="GO:0004751">
    <property type="term" value="F:ribose-5-phosphate isomerase activity"/>
    <property type="evidence" value="ECO:0007669"/>
    <property type="project" value="UniProtKB-EC"/>
</dbReference>
<accession>A0A060R9B0</accession>
<dbReference type="Proteomes" id="UP000027616">
    <property type="component" value="Chromosome I"/>
</dbReference>
<dbReference type="NCBIfam" id="NF004051">
    <property type="entry name" value="PRK05571.1"/>
    <property type="match status" value="1"/>
</dbReference>
<dbReference type="PATRIC" id="fig|1433126.3.peg.2090"/>
<organism evidence="4 5">
    <name type="scientific">Mucinivorans hirudinis</name>
    <dbReference type="NCBI Taxonomy" id="1433126"/>
    <lineage>
        <taxon>Bacteria</taxon>
        <taxon>Pseudomonadati</taxon>
        <taxon>Bacteroidota</taxon>
        <taxon>Bacteroidia</taxon>
        <taxon>Bacteroidales</taxon>
        <taxon>Rikenellaceae</taxon>
        <taxon>Mucinivorans</taxon>
    </lineage>
</organism>
<dbReference type="Gene3D" id="3.40.1400.10">
    <property type="entry name" value="Sugar-phosphate isomerase, RpiB/LacA/LacB"/>
    <property type="match status" value="1"/>
</dbReference>
<feature type="binding site" evidence="3">
    <location>
        <position position="135"/>
    </location>
    <ligand>
        <name>D-ribulose 5-phosphate</name>
        <dbReference type="ChEBI" id="CHEBI:58121"/>
    </ligand>
</feature>
<name>A0A060R9B0_9BACT</name>
<evidence type="ECO:0000256" key="2">
    <source>
        <dbReference type="PIRSR" id="PIRSR005384-1"/>
    </source>
</evidence>
<dbReference type="PANTHER" id="PTHR30345:SF0">
    <property type="entry name" value="DNA DAMAGE-REPAIR_TOLERATION PROTEIN DRT102"/>
    <property type="match status" value="1"/>
</dbReference>
<dbReference type="HOGENOM" id="CLU_091396_4_1_10"/>
<keyword evidence="4" id="KW-0413">Isomerase</keyword>
<evidence type="ECO:0000313" key="5">
    <source>
        <dbReference type="Proteomes" id="UP000027616"/>
    </source>
</evidence>
<feature type="binding site" evidence="3">
    <location>
        <begin position="69"/>
        <end position="73"/>
    </location>
    <ligand>
        <name>D-ribulose 5-phosphate</name>
        <dbReference type="ChEBI" id="CHEBI:58121"/>
    </ligand>
</feature>
<dbReference type="KEGG" id="rbc:BN938_2117"/>
<feature type="active site" description="Proton donor" evidence="2">
    <location>
        <position position="101"/>
    </location>
</feature>